<dbReference type="Pfam" id="PF01120">
    <property type="entry name" value="Alpha_L_fucos"/>
    <property type="match status" value="1"/>
</dbReference>
<dbReference type="Gene3D" id="3.20.20.80">
    <property type="entry name" value="Glycosidases"/>
    <property type="match status" value="1"/>
</dbReference>
<feature type="chain" id="PRO_5016464910" description="alpha-L-fucosidase" evidence="7">
    <location>
        <begin position="24"/>
        <end position="598"/>
    </location>
</feature>
<keyword evidence="6" id="KW-0326">Glycosidase</keyword>
<comment type="similarity">
    <text evidence="2">Belongs to the glycosyl hydrolase 29 family.</text>
</comment>
<keyword evidence="10" id="KW-1185">Reference proteome</keyword>
<proteinExistence type="inferred from homology"/>
<evidence type="ECO:0000256" key="3">
    <source>
        <dbReference type="ARBA" id="ARBA00012662"/>
    </source>
</evidence>
<evidence type="ECO:0000313" key="10">
    <source>
        <dbReference type="Proteomes" id="UP000249819"/>
    </source>
</evidence>
<dbReference type="PRINTS" id="PR00741">
    <property type="entry name" value="GLHYDRLASE29"/>
</dbReference>
<evidence type="ECO:0000259" key="8">
    <source>
        <dbReference type="Pfam" id="PF01120"/>
    </source>
</evidence>
<dbReference type="InterPro" id="IPR016286">
    <property type="entry name" value="FUC_metazoa-typ"/>
</dbReference>
<feature type="domain" description="Glycoside hydrolase family 29 N-terminal" evidence="8">
    <location>
        <begin position="29"/>
        <end position="347"/>
    </location>
</feature>
<accession>A0A327WAV7</accession>
<dbReference type="GO" id="GO:0006004">
    <property type="term" value="P:fucose metabolic process"/>
    <property type="evidence" value="ECO:0007669"/>
    <property type="project" value="InterPro"/>
</dbReference>
<organism evidence="9 10">
    <name type="scientific">Chitinophaga dinghuensis</name>
    <dbReference type="NCBI Taxonomy" id="1539050"/>
    <lineage>
        <taxon>Bacteria</taxon>
        <taxon>Pseudomonadati</taxon>
        <taxon>Bacteroidota</taxon>
        <taxon>Chitinophagia</taxon>
        <taxon>Chitinophagales</taxon>
        <taxon>Chitinophagaceae</taxon>
        <taxon>Chitinophaga</taxon>
    </lineage>
</organism>
<dbReference type="EMBL" id="QLMA01000001">
    <property type="protein sequence ID" value="RAJ87339.1"/>
    <property type="molecule type" value="Genomic_DNA"/>
</dbReference>
<dbReference type="SMART" id="SM00812">
    <property type="entry name" value="Alpha_L_fucos"/>
    <property type="match status" value="1"/>
</dbReference>
<dbReference type="InterPro" id="IPR017853">
    <property type="entry name" value="GH"/>
</dbReference>
<dbReference type="GO" id="GO:0004560">
    <property type="term" value="F:alpha-L-fucosidase activity"/>
    <property type="evidence" value="ECO:0007669"/>
    <property type="project" value="InterPro"/>
</dbReference>
<keyword evidence="4 7" id="KW-0732">Signal</keyword>
<dbReference type="AlphaFoldDB" id="A0A327WAV7"/>
<name>A0A327WAV7_9BACT</name>
<evidence type="ECO:0000256" key="2">
    <source>
        <dbReference type="ARBA" id="ARBA00007951"/>
    </source>
</evidence>
<dbReference type="PANTHER" id="PTHR10030">
    <property type="entry name" value="ALPHA-L-FUCOSIDASE"/>
    <property type="match status" value="1"/>
</dbReference>
<dbReference type="InterPro" id="IPR013780">
    <property type="entry name" value="Glyco_hydro_b"/>
</dbReference>
<keyword evidence="5" id="KW-0378">Hydrolase</keyword>
<gene>
    <name evidence="9" type="ORF">CLV59_10188</name>
</gene>
<evidence type="ECO:0000313" key="9">
    <source>
        <dbReference type="EMBL" id="RAJ87339.1"/>
    </source>
</evidence>
<evidence type="ECO:0000256" key="5">
    <source>
        <dbReference type="ARBA" id="ARBA00022801"/>
    </source>
</evidence>
<dbReference type="EC" id="3.2.1.51" evidence="3"/>
<evidence type="ECO:0000256" key="4">
    <source>
        <dbReference type="ARBA" id="ARBA00022729"/>
    </source>
</evidence>
<evidence type="ECO:0000256" key="6">
    <source>
        <dbReference type="ARBA" id="ARBA00023295"/>
    </source>
</evidence>
<dbReference type="InterPro" id="IPR000933">
    <property type="entry name" value="Glyco_hydro_29"/>
</dbReference>
<dbReference type="GO" id="GO:0005764">
    <property type="term" value="C:lysosome"/>
    <property type="evidence" value="ECO:0007669"/>
    <property type="project" value="TreeGrafter"/>
</dbReference>
<evidence type="ECO:0000256" key="1">
    <source>
        <dbReference type="ARBA" id="ARBA00004071"/>
    </source>
</evidence>
<sequence length="598" mass="67362">MFHHVKKLLLLSSLTVMSIRSSAQEMPDMWTTGANNKANPNLEWFKSAKFGLFIHWGLYSKLGGKWKDSSYYGSGEWIMNRAKAPAAEYAKVAQTFNPTGFNAEQWAEIAKNSGVKYLVITAKHHEGFSMYDSKVTDFDIVDATPYKKDPMKELAAACRKQNIQFGFYYSQFLDWHEPNGGGNKWDFKEAEKDYQQYYRSKSVPQLKELLTNYGKLGIVWFDMPGGLTVDQTKIMIDSLRKLQPNCLFSSRVGHDLGDYRDFGDSEVPPTPIAGAWESIYTHNDSWGYIQHDLNFKSPRDIIHLLSNVASKGGNLMLNVGPDGNGRWPEYSIKYLLETGKWLKKYGESIYGTTYGLIPAQPWGVTTSKPGKLYLHIWQQPDNNQLKIAGINANITSVRILGTTQPLAWKKIGSETIIQLPATLPDARNTVLIMEYKGQQQDLSQLHTQTVSAHYPEITMSPVWAVFNGAASTKSFTYSHYFGDWKHDNCAINMTQPTDALVFPLQVQEAGDFKVVLDYNCEAGAATQPGLVTLGAQQLPFLTLPTGTYDSHQPMLFLQHAVGVIHIDQPGEYNLTVKPAKANKKELFRLRNVILQPLQ</sequence>
<dbReference type="InterPro" id="IPR057739">
    <property type="entry name" value="Glyco_hydro_29_N"/>
</dbReference>
<dbReference type="Gene3D" id="2.60.40.1180">
    <property type="entry name" value="Golgi alpha-mannosidase II"/>
    <property type="match status" value="1"/>
</dbReference>
<comment type="function">
    <text evidence="1">Alpha-L-fucosidase is responsible for hydrolyzing the alpha-1,6-linked fucose joined to the reducing-end N-acetylglucosamine of the carbohydrate moieties of glycoproteins.</text>
</comment>
<evidence type="ECO:0000256" key="7">
    <source>
        <dbReference type="SAM" id="SignalP"/>
    </source>
</evidence>
<dbReference type="SUPFAM" id="SSF51445">
    <property type="entry name" value="(Trans)glycosidases"/>
    <property type="match status" value="1"/>
</dbReference>
<comment type="caution">
    <text evidence="9">The sequence shown here is derived from an EMBL/GenBank/DDBJ whole genome shotgun (WGS) entry which is preliminary data.</text>
</comment>
<dbReference type="GO" id="GO:0016139">
    <property type="term" value="P:glycoside catabolic process"/>
    <property type="evidence" value="ECO:0007669"/>
    <property type="project" value="TreeGrafter"/>
</dbReference>
<feature type="signal peptide" evidence="7">
    <location>
        <begin position="1"/>
        <end position="23"/>
    </location>
</feature>
<dbReference type="RefSeq" id="WP_245950724.1">
    <property type="nucleotide sequence ID" value="NZ_QLMA01000001.1"/>
</dbReference>
<protein>
    <recommendedName>
        <fullName evidence="3">alpha-L-fucosidase</fullName>
        <ecNumber evidence="3">3.2.1.51</ecNumber>
    </recommendedName>
</protein>
<dbReference type="Proteomes" id="UP000249819">
    <property type="component" value="Unassembled WGS sequence"/>
</dbReference>
<dbReference type="PANTHER" id="PTHR10030:SF37">
    <property type="entry name" value="ALPHA-L-FUCOSIDASE-RELATED"/>
    <property type="match status" value="1"/>
</dbReference>
<reference evidence="9 10" key="1">
    <citation type="submission" date="2018-06" db="EMBL/GenBank/DDBJ databases">
        <title>Genomic Encyclopedia of Archaeal and Bacterial Type Strains, Phase II (KMG-II): from individual species to whole genera.</title>
        <authorList>
            <person name="Goeker M."/>
        </authorList>
    </citation>
    <scope>NUCLEOTIDE SEQUENCE [LARGE SCALE GENOMIC DNA]</scope>
    <source>
        <strain evidence="9 10">DSM 29821</strain>
    </source>
</reference>